<protein>
    <submittedName>
        <fullName evidence="1">Kinetochore Sim4 complex subunit FTA2-domain-containing protein</fullName>
    </submittedName>
</protein>
<organism evidence="1 2">
    <name type="scientific">Seiridium cardinale</name>
    <dbReference type="NCBI Taxonomy" id="138064"/>
    <lineage>
        <taxon>Eukaryota</taxon>
        <taxon>Fungi</taxon>
        <taxon>Dikarya</taxon>
        <taxon>Ascomycota</taxon>
        <taxon>Pezizomycotina</taxon>
        <taxon>Sordariomycetes</taxon>
        <taxon>Xylariomycetidae</taxon>
        <taxon>Amphisphaeriales</taxon>
        <taxon>Sporocadaceae</taxon>
        <taxon>Seiridium</taxon>
    </lineage>
</organism>
<dbReference type="Proteomes" id="UP001465668">
    <property type="component" value="Unassembled WGS sequence"/>
</dbReference>
<dbReference type="Pfam" id="PF13095">
    <property type="entry name" value="FTA2"/>
    <property type="match status" value="1"/>
</dbReference>
<dbReference type="EMBL" id="JARVKM010000015">
    <property type="protein sequence ID" value="KAK9778491.1"/>
    <property type="molecule type" value="Genomic_DNA"/>
</dbReference>
<name>A0ABR2XXJ9_9PEZI</name>
<accession>A0ABR2XXJ9</accession>
<keyword evidence="2" id="KW-1185">Reference proteome</keyword>
<evidence type="ECO:0000313" key="1">
    <source>
        <dbReference type="EMBL" id="KAK9778491.1"/>
    </source>
</evidence>
<gene>
    <name evidence="1" type="ORF">SCAR479_04513</name>
</gene>
<comment type="caution">
    <text evidence="1">The sequence shown here is derived from an EMBL/GenBank/DDBJ whole genome shotgun (WGS) entry which is preliminary data.</text>
</comment>
<evidence type="ECO:0000313" key="2">
    <source>
        <dbReference type="Proteomes" id="UP001465668"/>
    </source>
</evidence>
<reference evidence="1 2" key="1">
    <citation type="submission" date="2024-02" db="EMBL/GenBank/DDBJ databases">
        <title>First draft genome assembly of two strains of Seiridium cardinale.</title>
        <authorList>
            <person name="Emiliani G."/>
            <person name="Scali E."/>
        </authorList>
    </citation>
    <scope>NUCLEOTIDE SEQUENCE [LARGE SCALE GENOMIC DNA]</scope>
    <source>
        <strain evidence="1 2">BM-138-000479</strain>
    </source>
</reference>
<dbReference type="InterPro" id="IPR025213">
    <property type="entry name" value="Sim4_Fta2"/>
</dbReference>
<proteinExistence type="predicted"/>
<sequence length="293" mass="34274">MSDRLNMIPLPDAKGPRLRPFSGQIESIQFLRLLSSELHVASGDGVPHSRVFHVRIKGQSYALKVVSRTEILPPPHSASRIISYKFNFFSLEELRPWVPLGEHLLKNKDKTIQHQLDPFFAECRAFGRLVEKGRDDELAVRCYGYVLLPETIERQIQEQFGIADWNRGREDEGQPLRAIIKYYIRYKTPFNRKPFAVMRKNIENLNGLGIYNMDIRKENYLGGRLFDFSIAITSPHLNLWSKLRFEHQIQEDMKYDLECLDEIADEAKQQQIKDRVISKEYNLRRISGRTRGK</sequence>